<dbReference type="KEGG" id="smiz:4412673_01998"/>
<dbReference type="Proteomes" id="UP000215355">
    <property type="component" value="Chromosome 1"/>
</dbReference>
<name>A0AAJ4XBL7_9SPHI</name>
<evidence type="ECO:0000313" key="2">
    <source>
        <dbReference type="Proteomes" id="UP000215355"/>
    </source>
</evidence>
<accession>A0AAJ4XBL7</accession>
<dbReference type="AlphaFoldDB" id="A0AAJ4XBL7"/>
<evidence type="ECO:0000313" key="1">
    <source>
        <dbReference type="EMBL" id="SNV50270.1"/>
    </source>
</evidence>
<organism evidence="1 2">
    <name type="scientific">Sphingobacterium mizutaii</name>
    <dbReference type="NCBI Taxonomy" id="1010"/>
    <lineage>
        <taxon>Bacteria</taxon>
        <taxon>Pseudomonadati</taxon>
        <taxon>Bacteroidota</taxon>
        <taxon>Sphingobacteriia</taxon>
        <taxon>Sphingobacteriales</taxon>
        <taxon>Sphingobacteriaceae</taxon>
        <taxon>Sphingobacterium</taxon>
    </lineage>
</organism>
<sequence>MIQHKLTFYANYLLKIQGFFKIIFFLLKPINKGFILNFIEKQ</sequence>
<dbReference type="EMBL" id="LT906468">
    <property type="protein sequence ID" value="SNV50270.1"/>
    <property type="molecule type" value="Genomic_DNA"/>
</dbReference>
<protein>
    <submittedName>
        <fullName evidence="1">Uncharacterized protein</fullName>
    </submittedName>
</protein>
<reference evidence="1 2" key="1">
    <citation type="submission" date="2017-06" db="EMBL/GenBank/DDBJ databases">
        <authorList>
            <consortium name="Pathogen Informatics"/>
        </authorList>
    </citation>
    <scope>NUCLEOTIDE SEQUENCE [LARGE SCALE GENOMIC DNA]</scope>
    <source>
        <strain evidence="1 2">NCTC12149</strain>
    </source>
</reference>
<proteinExistence type="predicted"/>
<gene>
    <name evidence="1" type="ORF">SAMEA4412673_01998</name>
</gene>